<dbReference type="PROSITE" id="PS50853">
    <property type="entry name" value="FN3"/>
    <property type="match status" value="1"/>
</dbReference>
<proteinExistence type="predicted"/>
<dbReference type="InterPro" id="IPR003961">
    <property type="entry name" value="FN3_dom"/>
</dbReference>
<dbReference type="InterPro" id="IPR036116">
    <property type="entry name" value="FN3_sf"/>
</dbReference>
<dbReference type="GeneID" id="115921465"/>
<organism evidence="2 3">
    <name type="scientific">Strongylocentrotus purpuratus</name>
    <name type="common">Purple sea urchin</name>
    <dbReference type="NCBI Taxonomy" id="7668"/>
    <lineage>
        <taxon>Eukaryota</taxon>
        <taxon>Metazoa</taxon>
        <taxon>Echinodermata</taxon>
        <taxon>Eleutherozoa</taxon>
        <taxon>Echinozoa</taxon>
        <taxon>Echinoidea</taxon>
        <taxon>Euechinoidea</taxon>
        <taxon>Echinacea</taxon>
        <taxon>Camarodonta</taxon>
        <taxon>Echinidea</taxon>
        <taxon>Strongylocentrotidae</taxon>
        <taxon>Strongylocentrotus</taxon>
    </lineage>
</organism>
<feature type="domain" description="Fibronectin type-III" evidence="1">
    <location>
        <begin position="32"/>
        <end position="126"/>
    </location>
</feature>
<dbReference type="InParanoid" id="A0A7M7SVS8"/>
<evidence type="ECO:0000313" key="3">
    <source>
        <dbReference type="Proteomes" id="UP000007110"/>
    </source>
</evidence>
<dbReference type="RefSeq" id="XP_030834827.1">
    <property type="nucleotide sequence ID" value="XM_030978967.1"/>
</dbReference>
<keyword evidence="3" id="KW-1185">Reference proteome</keyword>
<dbReference type="AlphaFoldDB" id="A0A7M7SVS8"/>
<protein>
    <recommendedName>
        <fullName evidence="1">Fibronectin type-III domain-containing protein</fullName>
    </recommendedName>
</protein>
<dbReference type="InterPro" id="IPR013783">
    <property type="entry name" value="Ig-like_fold"/>
</dbReference>
<reference evidence="2" key="2">
    <citation type="submission" date="2021-01" db="UniProtKB">
        <authorList>
            <consortium name="EnsemblMetazoa"/>
        </authorList>
    </citation>
    <scope>IDENTIFICATION</scope>
</reference>
<dbReference type="OrthoDB" id="6161934at2759"/>
<name>A0A7M7SVS8_STRPU</name>
<dbReference type="SUPFAM" id="SSF49265">
    <property type="entry name" value="Fibronectin type III"/>
    <property type="match status" value="1"/>
</dbReference>
<accession>A0A7M7SVS8</accession>
<dbReference type="Proteomes" id="UP000007110">
    <property type="component" value="Unassembled WGS sequence"/>
</dbReference>
<reference evidence="3" key="1">
    <citation type="submission" date="2015-02" db="EMBL/GenBank/DDBJ databases">
        <title>Genome sequencing for Strongylocentrotus purpuratus.</title>
        <authorList>
            <person name="Murali S."/>
            <person name="Liu Y."/>
            <person name="Vee V."/>
            <person name="English A."/>
            <person name="Wang M."/>
            <person name="Skinner E."/>
            <person name="Han Y."/>
            <person name="Muzny D.M."/>
            <person name="Worley K.C."/>
            <person name="Gibbs R.A."/>
        </authorList>
    </citation>
    <scope>NUCLEOTIDE SEQUENCE</scope>
</reference>
<dbReference type="EnsemblMetazoa" id="XM_030978967">
    <property type="protein sequence ID" value="XP_030834827"/>
    <property type="gene ID" value="LOC115921465"/>
</dbReference>
<evidence type="ECO:0000313" key="2">
    <source>
        <dbReference type="EnsemblMetazoa" id="XP_030834827"/>
    </source>
</evidence>
<evidence type="ECO:0000259" key="1">
    <source>
        <dbReference type="PROSITE" id="PS50853"/>
    </source>
</evidence>
<dbReference type="CDD" id="cd00063">
    <property type="entry name" value="FN3"/>
    <property type="match status" value="1"/>
</dbReference>
<sequence length="142" mass="15996">MDSCWSVKYYTLHRHTHGPRIKQMFLTSHSSQMYTFFVDQTTSSTFFDAWLPGFDGGLQQTSSLKYCPKDAQAETEGCGFVTNITGTSYTLVGLYPFTWYRMTVWEVNSAGSSSPVEVVASTAPLPPAKYGKHHEAFVLDWL</sequence>
<dbReference type="Gene3D" id="2.60.40.10">
    <property type="entry name" value="Immunoglobulins"/>
    <property type="match status" value="1"/>
</dbReference>
<dbReference type="KEGG" id="spu:115921465"/>